<dbReference type="Proteomes" id="UP001589710">
    <property type="component" value="Unassembled WGS sequence"/>
</dbReference>
<dbReference type="EMBL" id="JBHMCG010000182">
    <property type="protein sequence ID" value="MFB9578547.1"/>
    <property type="molecule type" value="Genomic_DNA"/>
</dbReference>
<evidence type="ECO:0000256" key="1">
    <source>
        <dbReference type="SAM" id="MobiDB-lite"/>
    </source>
</evidence>
<reference evidence="2 3" key="1">
    <citation type="submission" date="2024-09" db="EMBL/GenBank/DDBJ databases">
        <authorList>
            <person name="Sun Q."/>
            <person name="Mori K."/>
        </authorList>
    </citation>
    <scope>NUCLEOTIDE SEQUENCE [LARGE SCALE GENOMIC DNA]</scope>
    <source>
        <strain evidence="2 3">JCM 3331</strain>
    </source>
</reference>
<name>A0ABV5RL03_9ACTN</name>
<protein>
    <submittedName>
        <fullName evidence="2">Uncharacterized protein</fullName>
    </submittedName>
</protein>
<dbReference type="RefSeq" id="WP_345512422.1">
    <property type="nucleotide sequence ID" value="NZ_BAAAXD010000015.1"/>
</dbReference>
<feature type="compositionally biased region" description="Basic residues" evidence="1">
    <location>
        <begin position="41"/>
        <end position="57"/>
    </location>
</feature>
<evidence type="ECO:0000313" key="3">
    <source>
        <dbReference type="Proteomes" id="UP001589710"/>
    </source>
</evidence>
<comment type="caution">
    <text evidence="2">The sequence shown here is derived from an EMBL/GenBank/DDBJ whole genome shotgun (WGS) entry which is preliminary data.</text>
</comment>
<gene>
    <name evidence="2" type="ORF">ACFFTL_41365</name>
</gene>
<accession>A0ABV5RL03</accession>
<sequence length="57" mass="6105">MKHPSDTPTGPAALALPLILATEFAAVARRSPEVRAATRATGRRRRAARRRATAVRG</sequence>
<evidence type="ECO:0000313" key="2">
    <source>
        <dbReference type="EMBL" id="MFB9578547.1"/>
    </source>
</evidence>
<organism evidence="2 3">
    <name type="scientific">Streptomyces yanii</name>
    <dbReference type="NCBI Taxonomy" id="78510"/>
    <lineage>
        <taxon>Bacteria</taxon>
        <taxon>Bacillati</taxon>
        <taxon>Actinomycetota</taxon>
        <taxon>Actinomycetes</taxon>
        <taxon>Kitasatosporales</taxon>
        <taxon>Streptomycetaceae</taxon>
        <taxon>Streptomyces</taxon>
    </lineage>
</organism>
<keyword evidence="3" id="KW-1185">Reference proteome</keyword>
<feature type="region of interest" description="Disordered" evidence="1">
    <location>
        <begin position="35"/>
        <end position="57"/>
    </location>
</feature>
<proteinExistence type="predicted"/>